<keyword evidence="3" id="KW-0687">Ribonucleoprotein</keyword>
<dbReference type="InParanoid" id="G5C260"/>
<dbReference type="InterPro" id="IPR001377">
    <property type="entry name" value="Ribosomal_eS6"/>
</dbReference>
<dbReference type="GO" id="GO:1990904">
    <property type="term" value="C:ribonucleoprotein complex"/>
    <property type="evidence" value="ECO:0007669"/>
    <property type="project" value="UniProtKB-KW"/>
</dbReference>
<dbReference type="STRING" id="10181.G5C260"/>
<dbReference type="GO" id="GO:0006412">
    <property type="term" value="P:translation"/>
    <property type="evidence" value="ECO:0007669"/>
    <property type="project" value="InterPro"/>
</dbReference>
<gene>
    <name evidence="7" type="ORF">GW7_09532</name>
</gene>
<evidence type="ECO:0000256" key="6">
    <source>
        <dbReference type="SAM" id="MobiDB-lite"/>
    </source>
</evidence>
<evidence type="ECO:0000256" key="5">
    <source>
        <dbReference type="ARBA" id="ARBA00035403"/>
    </source>
</evidence>
<dbReference type="AlphaFoldDB" id="G5C260"/>
<evidence type="ECO:0000256" key="2">
    <source>
        <dbReference type="ARBA" id="ARBA00022980"/>
    </source>
</evidence>
<dbReference type="SMART" id="SM01405">
    <property type="entry name" value="Ribosomal_S6e"/>
    <property type="match status" value="1"/>
</dbReference>
<evidence type="ECO:0000256" key="1">
    <source>
        <dbReference type="ARBA" id="ARBA00009312"/>
    </source>
</evidence>
<evidence type="ECO:0000256" key="4">
    <source>
        <dbReference type="ARBA" id="ARBA00035278"/>
    </source>
</evidence>
<dbReference type="Proteomes" id="UP000006813">
    <property type="component" value="Unassembled WGS sequence"/>
</dbReference>
<dbReference type="EMBL" id="JH172957">
    <property type="protein sequence ID" value="EHB15621.1"/>
    <property type="molecule type" value="Genomic_DNA"/>
</dbReference>
<feature type="region of interest" description="Disordered" evidence="6">
    <location>
        <begin position="231"/>
        <end position="251"/>
    </location>
</feature>
<organism evidence="7 8">
    <name type="scientific">Heterocephalus glaber</name>
    <name type="common">Naked mole rat</name>
    <dbReference type="NCBI Taxonomy" id="10181"/>
    <lineage>
        <taxon>Eukaryota</taxon>
        <taxon>Metazoa</taxon>
        <taxon>Chordata</taxon>
        <taxon>Craniata</taxon>
        <taxon>Vertebrata</taxon>
        <taxon>Euteleostomi</taxon>
        <taxon>Mammalia</taxon>
        <taxon>Eutheria</taxon>
        <taxon>Euarchontoglires</taxon>
        <taxon>Glires</taxon>
        <taxon>Rodentia</taxon>
        <taxon>Hystricomorpha</taxon>
        <taxon>Bathyergidae</taxon>
        <taxon>Heterocephalus</taxon>
    </lineage>
</organism>
<dbReference type="Gene3D" id="1.20.5.2650">
    <property type="match status" value="1"/>
</dbReference>
<dbReference type="PANTHER" id="PTHR11502">
    <property type="entry name" value="40S RIBOSOMAL PROTEIN S6"/>
    <property type="match status" value="1"/>
</dbReference>
<reference evidence="7 8" key="1">
    <citation type="journal article" date="2011" name="Nature">
        <title>Genome sequencing reveals insights into physiology and longevity of the naked mole rat.</title>
        <authorList>
            <person name="Kim E.B."/>
            <person name="Fang X."/>
            <person name="Fushan A.A."/>
            <person name="Huang Z."/>
            <person name="Lobanov A.V."/>
            <person name="Han L."/>
            <person name="Marino S.M."/>
            <person name="Sun X."/>
            <person name="Turanov A.A."/>
            <person name="Yang P."/>
            <person name="Yim S.H."/>
            <person name="Zhao X."/>
            <person name="Kasaikina M.V."/>
            <person name="Stoletzki N."/>
            <person name="Peng C."/>
            <person name="Polak P."/>
            <person name="Xiong Z."/>
            <person name="Kiezun A."/>
            <person name="Zhu Y."/>
            <person name="Chen Y."/>
            <person name="Kryukov G.V."/>
            <person name="Zhang Q."/>
            <person name="Peshkin L."/>
            <person name="Yang L."/>
            <person name="Bronson R.T."/>
            <person name="Buffenstein R."/>
            <person name="Wang B."/>
            <person name="Han C."/>
            <person name="Li Q."/>
            <person name="Chen L."/>
            <person name="Zhao W."/>
            <person name="Sunyaev S.R."/>
            <person name="Park T.J."/>
            <person name="Zhang G."/>
            <person name="Wang J."/>
            <person name="Gladyshev V.N."/>
        </authorList>
    </citation>
    <scope>NUCLEOTIDE SEQUENCE [LARGE SCALE GENOMIC DNA]</scope>
</reference>
<evidence type="ECO:0000256" key="3">
    <source>
        <dbReference type="ARBA" id="ARBA00023274"/>
    </source>
</evidence>
<dbReference type="GO" id="GO:0003735">
    <property type="term" value="F:structural constituent of ribosome"/>
    <property type="evidence" value="ECO:0007669"/>
    <property type="project" value="InterPro"/>
</dbReference>
<proteinExistence type="inferred from homology"/>
<sequence length="251" mass="28126">MPNHPAADSQVCGHPTKVRSHAEHAKSARCTQAGLWTPYRGLESCGTCRISPHPSSNPLDNPHPAPLASALYSHLVPHYKDAENTRPPDHSTGGLNIFPTTGCQKITEVDNKRKLCTFYEKYMVTEVAAEALGKEWKGYVVQISEDDVQQYAVRKPLNKEGKKPRTKAPKIQCCVTPRVPQHKCHYIALKKHHTKKNTEEAAEYAKHLAKRMKEAKEKHQEQIVKKCSLSSLRASTSKSEASQKEECLSNR</sequence>
<evidence type="ECO:0000313" key="8">
    <source>
        <dbReference type="Proteomes" id="UP000006813"/>
    </source>
</evidence>
<name>G5C260_HETGA</name>
<feature type="region of interest" description="Disordered" evidence="6">
    <location>
        <begin position="1"/>
        <end position="25"/>
    </location>
</feature>
<evidence type="ECO:0000313" key="7">
    <source>
        <dbReference type="EMBL" id="EHB15621.1"/>
    </source>
</evidence>
<keyword evidence="2 7" id="KW-0689">Ribosomal protein</keyword>
<feature type="compositionally biased region" description="Low complexity" evidence="6">
    <location>
        <begin position="231"/>
        <end position="240"/>
    </location>
</feature>
<feature type="compositionally biased region" description="Basic and acidic residues" evidence="6">
    <location>
        <begin position="241"/>
        <end position="251"/>
    </location>
</feature>
<protein>
    <recommendedName>
        <fullName evidence="4">Small ribosomal subunit protein eS6</fullName>
    </recommendedName>
    <alternativeName>
        <fullName evidence="5">40S ribosomal protein S6</fullName>
    </alternativeName>
</protein>
<comment type="similarity">
    <text evidence="1">Belongs to the eukaryotic ribosomal protein eS6 family.</text>
</comment>
<dbReference type="Pfam" id="PF01092">
    <property type="entry name" value="Ribosomal_S6e"/>
    <property type="match status" value="1"/>
</dbReference>
<accession>G5C260</accession>
<dbReference type="GO" id="GO:0005840">
    <property type="term" value="C:ribosome"/>
    <property type="evidence" value="ECO:0007669"/>
    <property type="project" value="UniProtKB-KW"/>
</dbReference>